<keyword evidence="4" id="KW-0997">Cell inner membrane</keyword>
<keyword evidence="11" id="KW-1185">Reference proteome</keyword>
<feature type="transmembrane region" description="Helical" evidence="8">
    <location>
        <begin position="227"/>
        <end position="249"/>
    </location>
</feature>
<dbReference type="PROSITE" id="PS50928">
    <property type="entry name" value="ABC_TM1"/>
    <property type="match status" value="1"/>
</dbReference>
<name>A0A6L7FY62_9RHOB</name>
<evidence type="ECO:0000313" key="11">
    <source>
        <dbReference type="Proteomes" id="UP000477911"/>
    </source>
</evidence>
<keyword evidence="6 8" id="KW-1133">Transmembrane helix</keyword>
<evidence type="ECO:0000313" key="10">
    <source>
        <dbReference type="EMBL" id="MXN16619.1"/>
    </source>
</evidence>
<sequence length="260" mass="28791">MSRWTLNIFCLLVYIFLMAPIIVVIGASLNAGAFLTFPPQGLSLRWYVTFFHNDVFLRAIGTSLWVAAIATFFSVIIGTMAALYYVHFAGKRKEWLRVALISPLLLPEILTAVALLFFLYGVGIGTKTMFGMLVGHVLMTLPFVFMNVSASLESYDTDWTMAARSLGAKPWVRFRRIVLPLIKPGLIGGTLFSFVISFDIYTISLLLKSIGTATLPIQLFDYLKTNYTPEAAAVSSVSILATLAVVIFVEKVVGLKVHKF</sequence>
<dbReference type="AlphaFoldDB" id="A0A6L7FY62"/>
<evidence type="ECO:0000256" key="4">
    <source>
        <dbReference type="ARBA" id="ARBA00022519"/>
    </source>
</evidence>
<proteinExistence type="inferred from homology"/>
<dbReference type="SUPFAM" id="SSF161098">
    <property type="entry name" value="MetI-like"/>
    <property type="match status" value="1"/>
</dbReference>
<evidence type="ECO:0000256" key="8">
    <source>
        <dbReference type="RuleBase" id="RU363032"/>
    </source>
</evidence>
<evidence type="ECO:0000256" key="7">
    <source>
        <dbReference type="ARBA" id="ARBA00023136"/>
    </source>
</evidence>
<evidence type="ECO:0000259" key="9">
    <source>
        <dbReference type="PROSITE" id="PS50928"/>
    </source>
</evidence>
<dbReference type="PANTHER" id="PTHR43357:SF4">
    <property type="entry name" value="INNER MEMBRANE ABC TRANSPORTER PERMEASE PROTEIN YDCV"/>
    <property type="match status" value="1"/>
</dbReference>
<dbReference type="InterPro" id="IPR035906">
    <property type="entry name" value="MetI-like_sf"/>
</dbReference>
<comment type="subcellular location">
    <subcellularLocation>
        <location evidence="1">Cell inner membrane</location>
        <topology evidence="1">Multi-pass membrane protein</topology>
    </subcellularLocation>
    <subcellularLocation>
        <location evidence="8">Cell membrane</location>
        <topology evidence="8">Multi-pass membrane protein</topology>
    </subcellularLocation>
</comment>
<dbReference type="GO" id="GO:0055085">
    <property type="term" value="P:transmembrane transport"/>
    <property type="evidence" value="ECO:0007669"/>
    <property type="project" value="InterPro"/>
</dbReference>
<dbReference type="Proteomes" id="UP000477911">
    <property type="component" value="Unassembled WGS sequence"/>
</dbReference>
<feature type="transmembrane region" description="Helical" evidence="8">
    <location>
        <begin position="55"/>
        <end position="86"/>
    </location>
</feature>
<feature type="transmembrane region" description="Helical" evidence="8">
    <location>
        <begin position="98"/>
        <end position="122"/>
    </location>
</feature>
<accession>A0A6L7FY62</accession>
<dbReference type="GO" id="GO:0005886">
    <property type="term" value="C:plasma membrane"/>
    <property type="evidence" value="ECO:0007669"/>
    <property type="project" value="UniProtKB-SubCell"/>
</dbReference>
<evidence type="ECO:0000256" key="6">
    <source>
        <dbReference type="ARBA" id="ARBA00022989"/>
    </source>
</evidence>
<dbReference type="PANTHER" id="PTHR43357">
    <property type="entry name" value="INNER MEMBRANE ABC TRANSPORTER PERMEASE PROTEIN YDCV"/>
    <property type="match status" value="1"/>
</dbReference>
<protein>
    <submittedName>
        <fullName evidence="10">ABC transporter permease subunit</fullName>
    </submittedName>
</protein>
<organism evidence="10 11">
    <name type="scientific">Pseudooceanicola albus</name>
    <dbReference type="NCBI Taxonomy" id="2692189"/>
    <lineage>
        <taxon>Bacteria</taxon>
        <taxon>Pseudomonadati</taxon>
        <taxon>Pseudomonadota</taxon>
        <taxon>Alphaproteobacteria</taxon>
        <taxon>Rhodobacterales</taxon>
        <taxon>Paracoccaceae</taxon>
        <taxon>Pseudooceanicola</taxon>
    </lineage>
</organism>
<comment type="similarity">
    <text evidence="8">Belongs to the binding-protein-dependent transport system permease family.</text>
</comment>
<evidence type="ECO:0000256" key="5">
    <source>
        <dbReference type="ARBA" id="ARBA00022692"/>
    </source>
</evidence>
<evidence type="ECO:0000256" key="3">
    <source>
        <dbReference type="ARBA" id="ARBA00022475"/>
    </source>
</evidence>
<keyword evidence="3" id="KW-1003">Cell membrane</keyword>
<reference evidence="10 11" key="1">
    <citation type="submission" date="2019-12" db="EMBL/GenBank/DDBJ databases">
        <authorList>
            <person name="Li M."/>
        </authorList>
    </citation>
    <scope>NUCLEOTIDE SEQUENCE [LARGE SCALE GENOMIC DNA]</scope>
    <source>
        <strain evidence="10 11">GBMRC 2024</strain>
    </source>
</reference>
<keyword evidence="2 8" id="KW-0813">Transport</keyword>
<dbReference type="Pfam" id="PF00528">
    <property type="entry name" value="BPD_transp_1"/>
    <property type="match status" value="1"/>
</dbReference>
<evidence type="ECO:0000256" key="2">
    <source>
        <dbReference type="ARBA" id="ARBA00022448"/>
    </source>
</evidence>
<keyword evidence="5 8" id="KW-0812">Transmembrane</keyword>
<feature type="transmembrane region" description="Helical" evidence="8">
    <location>
        <begin position="128"/>
        <end position="148"/>
    </location>
</feature>
<feature type="transmembrane region" description="Helical" evidence="8">
    <location>
        <begin position="12"/>
        <end position="35"/>
    </location>
</feature>
<dbReference type="Gene3D" id="1.10.3720.10">
    <property type="entry name" value="MetI-like"/>
    <property type="match status" value="1"/>
</dbReference>
<gene>
    <name evidence="10" type="ORF">GR170_02125</name>
</gene>
<dbReference type="CDD" id="cd06261">
    <property type="entry name" value="TM_PBP2"/>
    <property type="match status" value="1"/>
</dbReference>
<feature type="transmembrane region" description="Helical" evidence="8">
    <location>
        <begin position="185"/>
        <end position="207"/>
    </location>
</feature>
<dbReference type="RefSeq" id="WP_160891141.1">
    <property type="nucleotide sequence ID" value="NZ_WUMU01000001.1"/>
</dbReference>
<dbReference type="InterPro" id="IPR000515">
    <property type="entry name" value="MetI-like"/>
</dbReference>
<dbReference type="EMBL" id="WUMU01000001">
    <property type="protein sequence ID" value="MXN16619.1"/>
    <property type="molecule type" value="Genomic_DNA"/>
</dbReference>
<comment type="caution">
    <text evidence="10">The sequence shown here is derived from an EMBL/GenBank/DDBJ whole genome shotgun (WGS) entry which is preliminary data.</text>
</comment>
<keyword evidence="7 8" id="KW-0472">Membrane</keyword>
<feature type="domain" description="ABC transmembrane type-1" evidence="9">
    <location>
        <begin position="60"/>
        <end position="249"/>
    </location>
</feature>
<evidence type="ECO:0000256" key="1">
    <source>
        <dbReference type="ARBA" id="ARBA00004429"/>
    </source>
</evidence>